<dbReference type="EMBL" id="JACXLD010000008">
    <property type="protein sequence ID" value="MBD2859884.1"/>
    <property type="molecule type" value="Genomic_DNA"/>
</dbReference>
<dbReference type="GO" id="GO:0015288">
    <property type="term" value="F:porin activity"/>
    <property type="evidence" value="ECO:0007669"/>
    <property type="project" value="UniProtKB-KW"/>
</dbReference>
<keyword evidence="2" id="KW-0813">Transport</keyword>
<evidence type="ECO:0000313" key="6">
    <source>
        <dbReference type="Proteomes" id="UP000610558"/>
    </source>
</evidence>
<feature type="signal peptide" evidence="3">
    <location>
        <begin position="1"/>
        <end position="21"/>
    </location>
</feature>
<dbReference type="RefSeq" id="WP_190766186.1">
    <property type="nucleotide sequence ID" value="NZ_JACXLD010000008.1"/>
</dbReference>
<reference evidence="5" key="1">
    <citation type="submission" date="2020-09" db="EMBL/GenBank/DDBJ databases">
        <authorList>
            <person name="Yoon J.-W."/>
        </authorList>
    </citation>
    <scope>NUCLEOTIDE SEQUENCE</scope>
    <source>
        <strain evidence="5">KMU-158</strain>
    </source>
</reference>
<dbReference type="InterPro" id="IPR011250">
    <property type="entry name" value="OMP/PagP_B-barrel"/>
</dbReference>
<comment type="caution">
    <text evidence="5">The sequence shown here is derived from an EMBL/GenBank/DDBJ whole genome shotgun (WGS) entry which is preliminary data.</text>
</comment>
<dbReference type="GO" id="GO:0046930">
    <property type="term" value="C:pore complex"/>
    <property type="evidence" value="ECO:0007669"/>
    <property type="project" value="UniProtKB-KW"/>
</dbReference>
<keyword evidence="3" id="KW-0732">Signal</keyword>
<feature type="domain" description="Outer membrane protein OmpA-like transmembrane" evidence="4">
    <location>
        <begin position="67"/>
        <end position="236"/>
    </location>
</feature>
<name>A0A927C326_9GAMM</name>
<proteinExistence type="inferred from homology"/>
<keyword evidence="2" id="KW-0812">Transmembrane</keyword>
<dbReference type="Proteomes" id="UP000610558">
    <property type="component" value="Unassembled WGS sequence"/>
</dbReference>
<keyword evidence="2" id="KW-0406">Ion transport</keyword>
<organism evidence="5 6">
    <name type="scientific">Spongiibacter pelagi</name>
    <dbReference type="NCBI Taxonomy" id="2760804"/>
    <lineage>
        <taxon>Bacteria</taxon>
        <taxon>Pseudomonadati</taxon>
        <taxon>Pseudomonadota</taxon>
        <taxon>Gammaproteobacteria</taxon>
        <taxon>Cellvibrionales</taxon>
        <taxon>Spongiibacteraceae</taxon>
        <taxon>Spongiibacter</taxon>
    </lineage>
</organism>
<accession>A0A927C326</accession>
<dbReference type="InterPro" id="IPR000498">
    <property type="entry name" value="OmpA-like_TM_dom"/>
</dbReference>
<dbReference type="GO" id="GO:0009279">
    <property type="term" value="C:cell outer membrane"/>
    <property type="evidence" value="ECO:0007669"/>
    <property type="project" value="InterPro"/>
</dbReference>
<feature type="chain" id="PRO_5036696984" evidence="3">
    <location>
        <begin position="22"/>
        <end position="236"/>
    </location>
</feature>
<gene>
    <name evidence="5" type="ORF">IB286_12815</name>
</gene>
<evidence type="ECO:0000256" key="2">
    <source>
        <dbReference type="ARBA" id="ARBA00023114"/>
    </source>
</evidence>
<keyword evidence="2" id="KW-0626">Porin</keyword>
<evidence type="ECO:0000313" key="5">
    <source>
        <dbReference type="EMBL" id="MBD2859884.1"/>
    </source>
</evidence>
<evidence type="ECO:0000256" key="1">
    <source>
        <dbReference type="ARBA" id="ARBA00005710"/>
    </source>
</evidence>
<dbReference type="Pfam" id="PF01389">
    <property type="entry name" value="OmpA_membrane"/>
    <property type="match status" value="1"/>
</dbReference>
<dbReference type="SUPFAM" id="SSF56925">
    <property type="entry name" value="OMPA-like"/>
    <property type="match status" value="1"/>
</dbReference>
<evidence type="ECO:0000259" key="4">
    <source>
        <dbReference type="Pfam" id="PF01389"/>
    </source>
</evidence>
<comment type="similarity">
    <text evidence="1">Belongs to the outer membrane OOP (TC 1.B.6) superfamily. OmpA family.</text>
</comment>
<evidence type="ECO:0000256" key="3">
    <source>
        <dbReference type="SAM" id="SignalP"/>
    </source>
</evidence>
<sequence>MSRNKLLPFSLLLLLPVASEAGSHLHNSYGHDSYGRSSYHSSRSHQPSAYFFGGVSVTQFDFGVDEYQYSFGDRSQSDISTNSDSTGGRIGFGLQLSQNLAFELGYVNLGDLSSEAFSDGSNVATGGFAPGNVFMDGDLSGATLGLRLSTPMSEPVGFFTRVGLYGWEFDGVLEDSQDRGRFTVTGTDVYLGLGLRLAMADNADVQLSYDYYPLEAEDKSMDFAADTVSLDFVLRF</sequence>
<keyword evidence="6" id="KW-1185">Reference proteome</keyword>
<dbReference type="Gene3D" id="2.40.160.20">
    <property type="match status" value="1"/>
</dbReference>
<dbReference type="AlphaFoldDB" id="A0A927C326"/>
<protein>
    <submittedName>
        <fullName evidence="5">Outer membrane beta-barrel protein</fullName>
    </submittedName>
</protein>